<evidence type="ECO:0000313" key="6">
    <source>
        <dbReference type="Proteomes" id="UP000245207"/>
    </source>
</evidence>
<sequence length="975" mass="116039">MTLKKHLKFTSLPGLSYKEYEAKVIVTSKLKYLNLIKEKLDKKKRRNLFRQTCFGKWLDLSFFDHEPHMLDYILQKQCCSSSSDYDMPLLYRVQDRTLHFGRPEFSLITGLRFGTLNFDSYTSGEDKFRSRVLQLKQGVKVTNLHLLAVIEDEGWFCKLSDDDAVRVCLLLVLEVVFMGRLLTMSVEDKFMRLVENLESWNAFPWGEHIWRHLYDQIMNVFQNHNWGNLEGLSKNRNYVPTYTVSGFVWAFKIWILESFDRSFLWWNKEPDVIPRALAWTRKQIFKRSDYILLFGKESKPNYDLKPTSAEHDCDWYMEFWEFYKEYIPRPFPTKVLYPYDQYFHKVAEARKRRMLTRRELPFVDQSKLDSDMEIALKDRVITELNTWVFKLEAIIQVLGRGKNGGLVDKLEFNDEFAKLSAEFCDELNQEFLQLFESPTQVDPDDELVIEYLNQEESKLRLEEEEKWRLEEQKIMQEELLLRMDEEVRLRVQREQELKYEEEKKKSLISFKNSNHYKLAMQNLAPPRKSDGSGHDVSAYYWGEEYAKKKKQRPCASIERDMTDLLKQVKPWKEEYLNQEESKLRLEEEEKWRLEEQKIMQEELLLRMDEEVRLRVQREQELKYEEEKKKSLISFKNSNHYKLAMQNLAPPRKSDGSGHDVSAYYWGEEYAKKKKQRPCASIERDMTDLLKQVKPWKEELSLLNTSVYRVHISEEYDLFLGQSGPLRFIFPWCVDFEVDRRFWESLVCLDPTKQGWLLDEHIEVWVRHMWLVRPDSAKWAMVSAYFVQLLLQDSLPLWYVDGTCYKVPWNDVEQQQDKTTAAVFLNSRCTIILEVESSNTSSRILMPINKPKKHWFVAHFEIRTGVVTFYNSGVTFAHETRDWYLLMRSCLETRLPEVLQQTNVFDTKGINPATYRITFRNGDDAPKQGGIFGDCGVWACIFLYRLANGKSLKVDDSAQVAIAYREQMARDLIHVM</sequence>
<dbReference type="SUPFAM" id="SSF54001">
    <property type="entry name" value="Cysteine proteinases"/>
    <property type="match status" value="1"/>
</dbReference>
<evidence type="ECO:0000259" key="4">
    <source>
        <dbReference type="PROSITE" id="PS50600"/>
    </source>
</evidence>
<dbReference type="OrthoDB" id="1930729at2759"/>
<dbReference type="InterPro" id="IPR003653">
    <property type="entry name" value="Peptidase_C48_C"/>
</dbReference>
<dbReference type="PANTHER" id="PTHR48449">
    <property type="entry name" value="DUF1985 DOMAIN-CONTAINING PROTEIN"/>
    <property type="match status" value="1"/>
</dbReference>
<dbReference type="GO" id="GO:0008234">
    <property type="term" value="F:cysteine-type peptidase activity"/>
    <property type="evidence" value="ECO:0007669"/>
    <property type="project" value="InterPro"/>
</dbReference>
<dbReference type="Pfam" id="PF09331">
    <property type="entry name" value="DUF1985"/>
    <property type="match status" value="1"/>
</dbReference>
<comment type="similarity">
    <text evidence="1">Belongs to the peptidase C48 family.</text>
</comment>
<keyword evidence="2" id="KW-0645">Protease</keyword>
<proteinExistence type="inferred from homology"/>
<dbReference type="InterPro" id="IPR015410">
    <property type="entry name" value="DUF1985"/>
</dbReference>
<dbReference type="EMBL" id="PKPP01008459">
    <property type="protein sequence ID" value="PWA50639.1"/>
    <property type="molecule type" value="Genomic_DNA"/>
</dbReference>
<evidence type="ECO:0000256" key="1">
    <source>
        <dbReference type="ARBA" id="ARBA00005234"/>
    </source>
</evidence>
<reference evidence="5 6" key="1">
    <citation type="journal article" date="2018" name="Mol. Plant">
        <title>The genome of Artemisia annua provides insight into the evolution of Asteraceae family and artemisinin biosynthesis.</title>
        <authorList>
            <person name="Shen Q."/>
            <person name="Zhang L."/>
            <person name="Liao Z."/>
            <person name="Wang S."/>
            <person name="Yan T."/>
            <person name="Shi P."/>
            <person name="Liu M."/>
            <person name="Fu X."/>
            <person name="Pan Q."/>
            <person name="Wang Y."/>
            <person name="Lv Z."/>
            <person name="Lu X."/>
            <person name="Zhang F."/>
            <person name="Jiang W."/>
            <person name="Ma Y."/>
            <person name="Chen M."/>
            <person name="Hao X."/>
            <person name="Li L."/>
            <person name="Tang Y."/>
            <person name="Lv G."/>
            <person name="Zhou Y."/>
            <person name="Sun X."/>
            <person name="Brodelius P.E."/>
            <person name="Rose J.K.C."/>
            <person name="Tang K."/>
        </authorList>
    </citation>
    <scope>NUCLEOTIDE SEQUENCE [LARGE SCALE GENOMIC DNA]</scope>
    <source>
        <strain evidence="6">cv. Huhao1</strain>
        <tissue evidence="5">Leaf</tissue>
    </source>
</reference>
<dbReference type="Proteomes" id="UP000245207">
    <property type="component" value="Unassembled WGS sequence"/>
</dbReference>
<dbReference type="Gene3D" id="3.40.395.10">
    <property type="entry name" value="Adenoviral Proteinase, Chain A"/>
    <property type="match status" value="1"/>
</dbReference>
<dbReference type="Pfam" id="PF02902">
    <property type="entry name" value="Peptidase_C48"/>
    <property type="match status" value="1"/>
</dbReference>
<dbReference type="AlphaFoldDB" id="A0A2U1LNR6"/>
<dbReference type="STRING" id="35608.A0A2U1LNR6"/>
<evidence type="ECO:0000256" key="2">
    <source>
        <dbReference type="ARBA" id="ARBA00022670"/>
    </source>
</evidence>
<keyword evidence="3" id="KW-0378">Hydrolase</keyword>
<feature type="domain" description="Ubiquitin-like protease family profile" evidence="4">
    <location>
        <begin position="735"/>
        <end position="945"/>
    </location>
</feature>
<evidence type="ECO:0000256" key="3">
    <source>
        <dbReference type="ARBA" id="ARBA00022801"/>
    </source>
</evidence>
<protein>
    <submittedName>
        <fullName evidence="5">Phospholipase-like protein</fullName>
    </submittedName>
</protein>
<dbReference type="GO" id="GO:0006508">
    <property type="term" value="P:proteolysis"/>
    <property type="evidence" value="ECO:0007669"/>
    <property type="project" value="UniProtKB-KW"/>
</dbReference>
<dbReference type="PROSITE" id="PS50600">
    <property type="entry name" value="ULP_PROTEASE"/>
    <property type="match status" value="1"/>
</dbReference>
<dbReference type="InterPro" id="IPR038765">
    <property type="entry name" value="Papain-like_cys_pep_sf"/>
</dbReference>
<accession>A0A2U1LNR6</accession>
<name>A0A2U1LNR6_ARTAN</name>
<keyword evidence="6" id="KW-1185">Reference proteome</keyword>
<organism evidence="5 6">
    <name type="scientific">Artemisia annua</name>
    <name type="common">Sweet wormwood</name>
    <dbReference type="NCBI Taxonomy" id="35608"/>
    <lineage>
        <taxon>Eukaryota</taxon>
        <taxon>Viridiplantae</taxon>
        <taxon>Streptophyta</taxon>
        <taxon>Embryophyta</taxon>
        <taxon>Tracheophyta</taxon>
        <taxon>Spermatophyta</taxon>
        <taxon>Magnoliopsida</taxon>
        <taxon>eudicotyledons</taxon>
        <taxon>Gunneridae</taxon>
        <taxon>Pentapetalae</taxon>
        <taxon>asterids</taxon>
        <taxon>campanulids</taxon>
        <taxon>Asterales</taxon>
        <taxon>Asteraceae</taxon>
        <taxon>Asteroideae</taxon>
        <taxon>Anthemideae</taxon>
        <taxon>Artemisiinae</taxon>
        <taxon>Artemisia</taxon>
    </lineage>
</organism>
<dbReference type="PANTHER" id="PTHR48449:SF1">
    <property type="entry name" value="DUF1985 DOMAIN-CONTAINING PROTEIN"/>
    <property type="match status" value="1"/>
</dbReference>
<comment type="caution">
    <text evidence="5">The sequence shown here is derived from an EMBL/GenBank/DDBJ whole genome shotgun (WGS) entry which is preliminary data.</text>
</comment>
<gene>
    <name evidence="5" type="ORF">CTI12_AA470770</name>
</gene>
<evidence type="ECO:0000313" key="5">
    <source>
        <dbReference type="EMBL" id="PWA50639.1"/>
    </source>
</evidence>